<keyword evidence="2" id="KW-1185">Reference proteome</keyword>
<evidence type="ECO:0000313" key="2">
    <source>
        <dbReference type="Proteomes" id="UP000321532"/>
    </source>
</evidence>
<accession>A0A512ATA1</accession>
<organism evidence="1 2">
    <name type="scientific">Adhaeribacter aerolatus</name>
    <dbReference type="NCBI Taxonomy" id="670289"/>
    <lineage>
        <taxon>Bacteria</taxon>
        <taxon>Pseudomonadati</taxon>
        <taxon>Bacteroidota</taxon>
        <taxon>Cytophagia</taxon>
        <taxon>Cytophagales</taxon>
        <taxon>Hymenobacteraceae</taxon>
        <taxon>Adhaeribacter</taxon>
    </lineage>
</organism>
<proteinExistence type="predicted"/>
<dbReference type="Proteomes" id="UP000321532">
    <property type="component" value="Unassembled WGS sequence"/>
</dbReference>
<gene>
    <name evidence="1" type="ORF">AAE02nite_05740</name>
</gene>
<reference evidence="1 2" key="1">
    <citation type="submission" date="2019-07" db="EMBL/GenBank/DDBJ databases">
        <title>Whole genome shotgun sequence of Adhaeribacter aerolatus NBRC 106133.</title>
        <authorList>
            <person name="Hosoyama A."/>
            <person name="Uohara A."/>
            <person name="Ohji S."/>
            <person name="Ichikawa N."/>
        </authorList>
    </citation>
    <scope>NUCLEOTIDE SEQUENCE [LARGE SCALE GENOMIC DNA]</scope>
    <source>
        <strain evidence="1 2">NBRC 106133</strain>
    </source>
</reference>
<protein>
    <submittedName>
        <fullName evidence="1">Uncharacterized protein</fullName>
    </submittedName>
</protein>
<name>A0A512ATA1_9BACT</name>
<evidence type="ECO:0000313" key="1">
    <source>
        <dbReference type="EMBL" id="GEO02910.1"/>
    </source>
</evidence>
<comment type="caution">
    <text evidence="1">The sequence shown here is derived from an EMBL/GenBank/DDBJ whole genome shotgun (WGS) entry which is preliminary data.</text>
</comment>
<dbReference type="EMBL" id="BJYS01000002">
    <property type="protein sequence ID" value="GEO02910.1"/>
    <property type="molecule type" value="Genomic_DNA"/>
</dbReference>
<dbReference type="AlphaFoldDB" id="A0A512ATA1"/>
<sequence length="374" mass="41837">MRTKKLSRLILLSLGAVLTKKIISKSFPKVRLWFQKKPFKNMEHRATARKVRYSQDSERLWEPGPQCTPTKVKFKFTYRSKYQNAYNEPVFYVKEDEPNRIQPVVTGNIPGFFNAYPGGLNIDSQTGEIDINNSDAGVRYTVEFTPCGADCVIRTQVVISGIGYEGGFFSLSSPGDLNIRPFYFGSNSPDEQVPSQEVPARKAPDGTFGLNPLPNRKPTADLLLTRFGLNPESAVIDLRNFIRSGALGFRRNPDGSCDSFPENGTSRDFTIYYRLKSGPGADILNKTKVRIHFFDTEADMPHDLKVRIRQQSNSIFRKSLPLAMLPGLSGAFLTDSPWETLAAFLTALTSFLFLMPKAKESSSPLAPPEICIGR</sequence>